<keyword evidence="2" id="KW-1185">Reference proteome</keyword>
<dbReference type="Proteomes" id="UP000307440">
    <property type="component" value="Unassembled WGS sequence"/>
</dbReference>
<sequence>MLPASPPLSFIVPCGLTTALLPTDPITPPTASTSAEFHEFITNSVASSPLQNWAARANYRDPGRAGQARPATPLEVDELRELEIIKYVLNHDRFWVEEEMISWNPVVLTKARMVYKKPLANLTPEPFESYLKR</sequence>
<organism evidence="1 2">
    <name type="scientific">Coprinopsis marcescibilis</name>
    <name type="common">Agaric fungus</name>
    <name type="synonym">Psathyrella marcescibilis</name>
    <dbReference type="NCBI Taxonomy" id="230819"/>
    <lineage>
        <taxon>Eukaryota</taxon>
        <taxon>Fungi</taxon>
        <taxon>Dikarya</taxon>
        <taxon>Basidiomycota</taxon>
        <taxon>Agaricomycotina</taxon>
        <taxon>Agaricomycetes</taxon>
        <taxon>Agaricomycetidae</taxon>
        <taxon>Agaricales</taxon>
        <taxon>Agaricineae</taxon>
        <taxon>Psathyrellaceae</taxon>
        <taxon>Coprinopsis</taxon>
    </lineage>
</organism>
<dbReference type="EMBL" id="ML210156">
    <property type="protein sequence ID" value="TFK28390.1"/>
    <property type="molecule type" value="Genomic_DNA"/>
</dbReference>
<gene>
    <name evidence="1" type="ORF">FA15DRAFT_652843</name>
</gene>
<proteinExistence type="predicted"/>
<protein>
    <submittedName>
        <fullName evidence="1">Uncharacterized protein</fullName>
    </submittedName>
</protein>
<name>A0A5C3L6L2_COPMA</name>
<evidence type="ECO:0000313" key="1">
    <source>
        <dbReference type="EMBL" id="TFK28390.1"/>
    </source>
</evidence>
<reference evidence="1 2" key="1">
    <citation type="journal article" date="2019" name="Nat. Ecol. Evol.">
        <title>Megaphylogeny resolves global patterns of mushroom evolution.</title>
        <authorList>
            <person name="Varga T."/>
            <person name="Krizsan K."/>
            <person name="Foldi C."/>
            <person name="Dima B."/>
            <person name="Sanchez-Garcia M."/>
            <person name="Sanchez-Ramirez S."/>
            <person name="Szollosi G.J."/>
            <person name="Szarkandi J.G."/>
            <person name="Papp V."/>
            <person name="Albert L."/>
            <person name="Andreopoulos W."/>
            <person name="Angelini C."/>
            <person name="Antonin V."/>
            <person name="Barry K.W."/>
            <person name="Bougher N.L."/>
            <person name="Buchanan P."/>
            <person name="Buyck B."/>
            <person name="Bense V."/>
            <person name="Catcheside P."/>
            <person name="Chovatia M."/>
            <person name="Cooper J."/>
            <person name="Damon W."/>
            <person name="Desjardin D."/>
            <person name="Finy P."/>
            <person name="Geml J."/>
            <person name="Haridas S."/>
            <person name="Hughes K."/>
            <person name="Justo A."/>
            <person name="Karasinski D."/>
            <person name="Kautmanova I."/>
            <person name="Kiss B."/>
            <person name="Kocsube S."/>
            <person name="Kotiranta H."/>
            <person name="LaButti K.M."/>
            <person name="Lechner B.E."/>
            <person name="Liimatainen K."/>
            <person name="Lipzen A."/>
            <person name="Lukacs Z."/>
            <person name="Mihaltcheva S."/>
            <person name="Morgado L.N."/>
            <person name="Niskanen T."/>
            <person name="Noordeloos M.E."/>
            <person name="Ohm R.A."/>
            <person name="Ortiz-Santana B."/>
            <person name="Ovrebo C."/>
            <person name="Racz N."/>
            <person name="Riley R."/>
            <person name="Savchenko A."/>
            <person name="Shiryaev A."/>
            <person name="Soop K."/>
            <person name="Spirin V."/>
            <person name="Szebenyi C."/>
            <person name="Tomsovsky M."/>
            <person name="Tulloss R.E."/>
            <person name="Uehling J."/>
            <person name="Grigoriev I.V."/>
            <person name="Vagvolgyi C."/>
            <person name="Papp T."/>
            <person name="Martin F.M."/>
            <person name="Miettinen O."/>
            <person name="Hibbett D.S."/>
            <person name="Nagy L.G."/>
        </authorList>
    </citation>
    <scope>NUCLEOTIDE SEQUENCE [LARGE SCALE GENOMIC DNA]</scope>
    <source>
        <strain evidence="1 2">CBS 121175</strain>
    </source>
</reference>
<dbReference type="AlphaFoldDB" id="A0A5C3L6L2"/>
<accession>A0A5C3L6L2</accession>
<evidence type="ECO:0000313" key="2">
    <source>
        <dbReference type="Proteomes" id="UP000307440"/>
    </source>
</evidence>